<accession>A0A9W8ZS25</accession>
<organism evidence="2 3">
    <name type="scientific">Lentinula lateritia</name>
    <dbReference type="NCBI Taxonomy" id="40482"/>
    <lineage>
        <taxon>Eukaryota</taxon>
        <taxon>Fungi</taxon>
        <taxon>Dikarya</taxon>
        <taxon>Basidiomycota</taxon>
        <taxon>Agaricomycotina</taxon>
        <taxon>Agaricomycetes</taxon>
        <taxon>Agaricomycetidae</taxon>
        <taxon>Agaricales</taxon>
        <taxon>Marasmiineae</taxon>
        <taxon>Omphalotaceae</taxon>
        <taxon>Lentinula</taxon>
    </lineage>
</organism>
<evidence type="ECO:0000313" key="2">
    <source>
        <dbReference type="EMBL" id="KAJ4465274.1"/>
    </source>
</evidence>
<feature type="chain" id="PRO_5040969179" description="Hydrophobin" evidence="1">
    <location>
        <begin position="23"/>
        <end position="109"/>
    </location>
</feature>
<evidence type="ECO:0000256" key="1">
    <source>
        <dbReference type="SAM" id="SignalP"/>
    </source>
</evidence>
<gene>
    <name evidence="2" type="ORF">C8J55DRAFT_528864</name>
</gene>
<dbReference type="EMBL" id="JANVFS010000052">
    <property type="protein sequence ID" value="KAJ4465274.1"/>
    <property type="molecule type" value="Genomic_DNA"/>
</dbReference>
<reference evidence="2" key="2">
    <citation type="journal article" date="2023" name="Proc. Natl. Acad. Sci. U.S.A.">
        <title>A global phylogenomic analysis of the shiitake genus Lentinula.</title>
        <authorList>
            <person name="Sierra-Patev S."/>
            <person name="Min B."/>
            <person name="Naranjo-Ortiz M."/>
            <person name="Looney B."/>
            <person name="Konkel Z."/>
            <person name="Slot J.C."/>
            <person name="Sakamoto Y."/>
            <person name="Steenwyk J.L."/>
            <person name="Rokas A."/>
            <person name="Carro J."/>
            <person name="Camarero S."/>
            <person name="Ferreira P."/>
            <person name="Molpeceres G."/>
            <person name="Ruiz-Duenas F.J."/>
            <person name="Serrano A."/>
            <person name="Henrissat B."/>
            <person name="Drula E."/>
            <person name="Hughes K.W."/>
            <person name="Mata J.L."/>
            <person name="Ishikawa N.K."/>
            <person name="Vargas-Isla R."/>
            <person name="Ushijima S."/>
            <person name="Smith C.A."/>
            <person name="Donoghue J."/>
            <person name="Ahrendt S."/>
            <person name="Andreopoulos W."/>
            <person name="He G."/>
            <person name="LaButti K."/>
            <person name="Lipzen A."/>
            <person name="Ng V."/>
            <person name="Riley R."/>
            <person name="Sandor L."/>
            <person name="Barry K."/>
            <person name="Martinez A.T."/>
            <person name="Xiao Y."/>
            <person name="Gibbons J.G."/>
            <person name="Terashima K."/>
            <person name="Grigoriev I.V."/>
            <person name="Hibbett D."/>
        </authorList>
    </citation>
    <scope>NUCLEOTIDE SEQUENCE</scope>
    <source>
        <strain evidence="2">Sp2 HRB7682 ss15</strain>
    </source>
</reference>
<proteinExistence type="predicted"/>
<dbReference type="AlphaFoldDB" id="A0A9W8ZS25"/>
<evidence type="ECO:0000313" key="3">
    <source>
        <dbReference type="Proteomes" id="UP001150238"/>
    </source>
</evidence>
<comment type="caution">
    <text evidence="2">The sequence shown here is derived from an EMBL/GenBank/DDBJ whole genome shotgun (WGS) entry which is preliminary data.</text>
</comment>
<protein>
    <recommendedName>
        <fullName evidence="4">Hydrophobin</fullName>
    </recommendedName>
</protein>
<sequence length="109" mass="11141">MHFISKALTFASILFIAASVEASVLAQRQAQCATLLESCADSSCCEGFSCTDTMLPLLGSVCTLSTSGTGDICIDLGQPCTNLGQNTCCLGFTCSATILGIVGTCDLAI</sequence>
<keyword evidence="1" id="KW-0732">Signal</keyword>
<dbReference type="Proteomes" id="UP001150238">
    <property type="component" value="Unassembled WGS sequence"/>
</dbReference>
<name>A0A9W8ZS25_9AGAR</name>
<evidence type="ECO:0008006" key="4">
    <source>
        <dbReference type="Google" id="ProtNLM"/>
    </source>
</evidence>
<feature type="signal peptide" evidence="1">
    <location>
        <begin position="1"/>
        <end position="22"/>
    </location>
</feature>
<reference evidence="2" key="1">
    <citation type="submission" date="2022-08" db="EMBL/GenBank/DDBJ databases">
        <authorList>
            <consortium name="DOE Joint Genome Institute"/>
            <person name="Min B."/>
            <person name="Riley R."/>
            <person name="Sierra-Patev S."/>
            <person name="Naranjo-Ortiz M."/>
            <person name="Looney B."/>
            <person name="Konkel Z."/>
            <person name="Slot J.C."/>
            <person name="Sakamoto Y."/>
            <person name="Steenwyk J.L."/>
            <person name="Rokas A."/>
            <person name="Carro J."/>
            <person name="Camarero S."/>
            <person name="Ferreira P."/>
            <person name="Molpeceres G."/>
            <person name="Ruiz-Duenas F.J."/>
            <person name="Serrano A."/>
            <person name="Henrissat B."/>
            <person name="Drula E."/>
            <person name="Hughes K.W."/>
            <person name="Mata J.L."/>
            <person name="Ishikawa N.K."/>
            <person name="Vargas-Isla R."/>
            <person name="Ushijima S."/>
            <person name="Smith C.A."/>
            <person name="Ahrendt S."/>
            <person name="Andreopoulos W."/>
            <person name="He G."/>
            <person name="Labutti K."/>
            <person name="Lipzen A."/>
            <person name="Ng V."/>
            <person name="Sandor L."/>
            <person name="Barry K."/>
            <person name="Martinez A.T."/>
            <person name="Xiao Y."/>
            <person name="Gibbons J.G."/>
            <person name="Terashima K."/>
            <person name="Hibbett D.S."/>
            <person name="Grigoriev I.V."/>
        </authorList>
    </citation>
    <scope>NUCLEOTIDE SEQUENCE</scope>
    <source>
        <strain evidence="2">Sp2 HRB7682 ss15</strain>
    </source>
</reference>